<name>A0A9N8WM42_9GLOM</name>
<comment type="caution">
    <text evidence="1">The sequence shown here is derived from an EMBL/GenBank/DDBJ whole genome shotgun (WGS) entry which is preliminary data.</text>
</comment>
<dbReference type="AlphaFoldDB" id="A0A9N8WM42"/>
<reference evidence="1" key="1">
    <citation type="submission" date="2021-06" db="EMBL/GenBank/DDBJ databases">
        <authorList>
            <person name="Kallberg Y."/>
            <person name="Tangrot J."/>
            <person name="Rosling A."/>
        </authorList>
    </citation>
    <scope>NUCLEOTIDE SEQUENCE</scope>
    <source>
        <strain evidence="1">AZ414A</strain>
    </source>
</reference>
<dbReference type="OrthoDB" id="298084at2759"/>
<sequence length="197" mass="23286">MSKSWELLSQNYLNLLESAEGHDLIINVGIIEIENQDGVSILNLLTAADEIILPDFIEEVQKYLIENRSQWIQEQFYTVLDFAFSQTIYKSLQNFCLSLICSDPPLLFDSEYFYYTDINLLTALLQRDYPSEWNQELWNKFQKSLSPCIPYIRFSLMTPEQFREKVWPFKKLLSQERGMDELEMFKVTQKPMFGLSC</sequence>
<keyword evidence="2" id="KW-1185">Reference proteome</keyword>
<evidence type="ECO:0000313" key="1">
    <source>
        <dbReference type="EMBL" id="CAG8494133.1"/>
    </source>
</evidence>
<gene>
    <name evidence="1" type="ORF">DEBURN_LOCUS4333</name>
</gene>
<protein>
    <submittedName>
        <fullName evidence="1">9332_t:CDS:1</fullName>
    </submittedName>
</protein>
<dbReference type="EMBL" id="CAJVPK010000323">
    <property type="protein sequence ID" value="CAG8494133.1"/>
    <property type="molecule type" value="Genomic_DNA"/>
</dbReference>
<evidence type="ECO:0000313" key="2">
    <source>
        <dbReference type="Proteomes" id="UP000789706"/>
    </source>
</evidence>
<accession>A0A9N8WM42</accession>
<dbReference type="Proteomes" id="UP000789706">
    <property type="component" value="Unassembled WGS sequence"/>
</dbReference>
<organism evidence="1 2">
    <name type="scientific">Diversispora eburnea</name>
    <dbReference type="NCBI Taxonomy" id="1213867"/>
    <lineage>
        <taxon>Eukaryota</taxon>
        <taxon>Fungi</taxon>
        <taxon>Fungi incertae sedis</taxon>
        <taxon>Mucoromycota</taxon>
        <taxon>Glomeromycotina</taxon>
        <taxon>Glomeromycetes</taxon>
        <taxon>Diversisporales</taxon>
        <taxon>Diversisporaceae</taxon>
        <taxon>Diversispora</taxon>
    </lineage>
</organism>
<proteinExistence type="predicted"/>